<reference evidence="4 5" key="1">
    <citation type="journal article" date="2017" name="BMC Genomics">
        <title>Genomic analysis of methanogenic archaea reveals a shift towards energy conservation.</title>
        <authorList>
            <person name="Gilmore S.P."/>
            <person name="Henske J.K."/>
            <person name="Sexton J.A."/>
            <person name="Solomon K.V."/>
            <person name="Seppala S."/>
            <person name="Yoo J.I."/>
            <person name="Huyett L.M."/>
            <person name="Pressman A."/>
            <person name="Cogan J.Z."/>
            <person name="Kivenson V."/>
            <person name="Peng X."/>
            <person name="Tan Y."/>
            <person name="Valentine D.L."/>
            <person name="O'Malley M.A."/>
        </authorList>
    </citation>
    <scope>NUCLEOTIDE SEQUENCE [LARGE SCALE GENOMIC DNA]</scope>
    <source>
        <strain evidence="4 5">M.o.H.</strain>
    </source>
</reference>
<name>A0A2A2H2R8_METBR</name>
<feature type="domain" description="DUF1512" evidence="3">
    <location>
        <begin position="187"/>
        <end position="358"/>
    </location>
</feature>
<proteinExistence type="predicted"/>
<organism evidence="4 5">
    <name type="scientific">Methanobacterium bryantii</name>
    <dbReference type="NCBI Taxonomy" id="2161"/>
    <lineage>
        <taxon>Archaea</taxon>
        <taxon>Methanobacteriati</taxon>
        <taxon>Methanobacteriota</taxon>
        <taxon>Methanomada group</taxon>
        <taxon>Methanobacteria</taxon>
        <taxon>Methanobacteriales</taxon>
        <taxon>Methanobacteriaceae</taxon>
        <taxon>Methanobacterium</taxon>
    </lineage>
</organism>
<keyword evidence="1" id="KW-1133">Transmembrane helix</keyword>
<accession>A0A2A2H2R8</accession>
<dbReference type="OrthoDB" id="15121at2157"/>
<dbReference type="InterPro" id="IPR009995">
    <property type="entry name" value="DUF1512"/>
</dbReference>
<dbReference type="AlphaFoldDB" id="A0A2A2H2R8"/>
<evidence type="ECO:0000313" key="5">
    <source>
        <dbReference type="Proteomes" id="UP000217784"/>
    </source>
</evidence>
<keyword evidence="1" id="KW-0812">Transmembrane</keyword>
<feature type="transmembrane region" description="Helical" evidence="1">
    <location>
        <begin position="6"/>
        <end position="28"/>
    </location>
</feature>
<dbReference type="InterPro" id="IPR056461">
    <property type="entry name" value="DUF1512_C"/>
</dbReference>
<dbReference type="Pfam" id="PF23542">
    <property type="entry name" value="DUF1512_C"/>
    <property type="match status" value="1"/>
</dbReference>
<sequence length="387" mass="42814">MALFGLSPFDIMGILVIVLLIFLIPWIVRVRALSSVNKAALELENMVRELEDFLIEISKEKGKPILDPSAKIEGFMEFFVVPPVDLDPNGLVRKFEKILDLSEDRFKQMINEVAPLADVETKANIVMTLKATLAINDVAKQVRHNLELGRKGNLQILLMLQMSIPLIMRVVKAQFEGAKTFSEGKPIGDGAGPIVAGLLMKDYKNEYITEIEDMFIAKKKMEERDLIIARAKGPGARVGRVGKVVRSILAKENIDKVITVDAAVKLEGEETGKVARGIGVVIGGPGVDKWAIEEEIVKRNIELDAVIVKMSPEEAISNMNQKIADASLEAFELVQELIYNSPDDTNILVVGVGNSCGIKNILDDISEIEVKQNKIDAQEDKRGYLKR</sequence>
<dbReference type="EMBL" id="LMVM01000038">
    <property type="protein sequence ID" value="PAV03600.1"/>
    <property type="molecule type" value="Genomic_DNA"/>
</dbReference>
<evidence type="ECO:0008006" key="6">
    <source>
        <dbReference type="Google" id="ProtNLM"/>
    </source>
</evidence>
<evidence type="ECO:0000259" key="2">
    <source>
        <dbReference type="Pfam" id="PF07431"/>
    </source>
</evidence>
<dbReference type="Proteomes" id="UP000217784">
    <property type="component" value="Unassembled WGS sequence"/>
</dbReference>
<keyword evidence="5" id="KW-1185">Reference proteome</keyword>
<keyword evidence="1" id="KW-0472">Membrane</keyword>
<dbReference type="PIRSF" id="PIRSF016495">
    <property type="entry name" value="UCP016495"/>
    <property type="match status" value="1"/>
</dbReference>
<feature type="domain" description="DUF1512" evidence="2">
    <location>
        <begin position="13"/>
        <end position="182"/>
    </location>
</feature>
<gene>
    <name evidence="4" type="ORF">ASJ80_01125</name>
</gene>
<evidence type="ECO:0000313" key="4">
    <source>
        <dbReference type="EMBL" id="PAV03600.1"/>
    </source>
</evidence>
<dbReference type="InterPro" id="IPR056460">
    <property type="entry name" value="DUF1512_N"/>
</dbReference>
<comment type="caution">
    <text evidence="4">The sequence shown here is derived from an EMBL/GenBank/DDBJ whole genome shotgun (WGS) entry which is preliminary data.</text>
</comment>
<evidence type="ECO:0000259" key="3">
    <source>
        <dbReference type="Pfam" id="PF23542"/>
    </source>
</evidence>
<dbReference type="Pfam" id="PF07431">
    <property type="entry name" value="DUF1512"/>
    <property type="match status" value="1"/>
</dbReference>
<dbReference type="RefSeq" id="WP_069583015.1">
    <property type="nucleotide sequence ID" value="NZ_LMVM01000038.1"/>
</dbReference>
<evidence type="ECO:0000256" key="1">
    <source>
        <dbReference type="SAM" id="Phobius"/>
    </source>
</evidence>
<protein>
    <recommendedName>
        <fullName evidence="6">DUF1512 domain-containing protein</fullName>
    </recommendedName>
</protein>